<reference evidence="2" key="1">
    <citation type="submission" date="2024-06" db="EMBL/GenBank/DDBJ databases">
        <title>Multi-omics analyses provide insights into the biosynthesis of the anticancer antibiotic pleurotin in Hohenbuehelia grisea.</title>
        <authorList>
            <person name="Weaver J.A."/>
            <person name="Alberti F."/>
        </authorList>
    </citation>
    <scope>NUCLEOTIDE SEQUENCE [LARGE SCALE GENOMIC DNA]</scope>
    <source>
        <strain evidence="2">T-177</strain>
    </source>
</reference>
<proteinExistence type="predicted"/>
<evidence type="ECO:0000313" key="2">
    <source>
        <dbReference type="Proteomes" id="UP001556367"/>
    </source>
</evidence>
<name>A0ABR3IWB2_9AGAR</name>
<evidence type="ECO:0008006" key="3">
    <source>
        <dbReference type="Google" id="ProtNLM"/>
    </source>
</evidence>
<keyword evidence="2" id="KW-1185">Reference proteome</keyword>
<gene>
    <name evidence="1" type="ORF">HGRIS_013653</name>
</gene>
<organism evidence="1 2">
    <name type="scientific">Hohenbuehelia grisea</name>
    <dbReference type="NCBI Taxonomy" id="104357"/>
    <lineage>
        <taxon>Eukaryota</taxon>
        <taxon>Fungi</taxon>
        <taxon>Dikarya</taxon>
        <taxon>Basidiomycota</taxon>
        <taxon>Agaricomycotina</taxon>
        <taxon>Agaricomycetes</taxon>
        <taxon>Agaricomycetidae</taxon>
        <taxon>Agaricales</taxon>
        <taxon>Pleurotineae</taxon>
        <taxon>Pleurotaceae</taxon>
        <taxon>Hohenbuehelia</taxon>
    </lineage>
</organism>
<accession>A0ABR3IWB2</accession>
<evidence type="ECO:0000313" key="1">
    <source>
        <dbReference type="EMBL" id="KAL0947564.1"/>
    </source>
</evidence>
<sequence>MSSECSPEALSGAGTHPHAEETSLLHLPNEILYDIFKDLDEELPSLALLSRRLHYIALPIYFTHRDVPIDLDRGSLELHGERFAELLPALRLALFVKSVQRLHCRFGGPDSFTLKHIQQLRQLVGKLDRVGEVSLDFGKMTDYWTKTTSGMDWKLWTNEVGRLLGAIVTRGCTALSVRNGESLALLYGFSYVRDEVLETIHRSGAGFSPSGPHDILRRSFSTMMDRGVGRSSDGLDKASFNKAGGCNVEEIEINSSMLFCQDFAQWTKDVINASPIRSLTLDTPWLADPGTILPSLSIPKVSKLLIHSKVEYTDLLRFLDRHHTTILELTVDSDLYVATDTRKSGFGRLRDRLLNLDPFRAPKGILENLTTLRATPEYLIHLLGSAGALPSLDRVTILLHVPCNERFRIGHVDTALSPVAPRLRHTVLSLKLFVECEHVHWIDMGHDAPGHGAASGQDDQLRLLNVITQLELNVPCSVLDFLAWPLRPDIAAFPQCAAQFSSLKELALVDWPYKEPETVDFVERVANTCEWVETVGINGHMRKVSEWLALWPREELTGEVAEV</sequence>
<dbReference type="EMBL" id="JASNQZ010000015">
    <property type="protein sequence ID" value="KAL0947564.1"/>
    <property type="molecule type" value="Genomic_DNA"/>
</dbReference>
<comment type="caution">
    <text evidence="1">The sequence shown here is derived from an EMBL/GenBank/DDBJ whole genome shotgun (WGS) entry which is preliminary data.</text>
</comment>
<dbReference type="Proteomes" id="UP001556367">
    <property type="component" value="Unassembled WGS sequence"/>
</dbReference>
<protein>
    <recommendedName>
        <fullName evidence="3">F-box domain-containing protein</fullName>
    </recommendedName>
</protein>